<sequence length="206" mass="23992">MFVDPVSDALVGCNSYGRPQTKKPPPSQKNIIIRPLGVETPLEGFFSQFSNFQSQPSNSPVVEFDRLCKTYQWERNDPEREAAREEFQYAMKREFDDLYGTNEKDIENWHKLCYVLRIDPAPDTLQECRTEVLKKHVNLVDLVHGSKEEVRIFETETELSKYTKKTKKFFPIQDARDGGVLRALRRHILAPRDGIRSSRRKKGSRT</sequence>
<protein>
    <submittedName>
        <fullName evidence="1">Uncharacterized protein</fullName>
    </submittedName>
</protein>
<keyword evidence="2" id="KW-1185">Reference proteome</keyword>
<evidence type="ECO:0000313" key="2">
    <source>
        <dbReference type="Proteomes" id="UP001201163"/>
    </source>
</evidence>
<evidence type="ECO:0000313" key="1">
    <source>
        <dbReference type="EMBL" id="KAH8995428.1"/>
    </source>
</evidence>
<comment type="caution">
    <text evidence="1">The sequence shown here is derived from an EMBL/GenBank/DDBJ whole genome shotgun (WGS) entry which is preliminary data.</text>
</comment>
<proteinExistence type="predicted"/>
<dbReference type="Proteomes" id="UP001201163">
    <property type="component" value="Unassembled WGS sequence"/>
</dbReference>
<dbReference type="EMBL" id="JAKELL010000012">
    <property type="protein sequence ID" value="KAH8995428.1"/>
    <property type="molecule type" value="Genomic_DNA"/>
</dbReference>
<dbReference type="PANTHER" id="PTHR38846">
    <property type="entry name" value="C3H1-TYPE DOMAIN-CONTAINING PROTEIN"/>
    <property type="match status" value="1"/>
</dbReference>
<dbReference type="AlphaFoldDB" id="A0AAD4LP71"/>
<organism evidence="1 2">
    <name type="scientific">Lactarius akahatsu</name>
    <dbReference type="NCBI Taxonomy" id="416441"/>
    <lineage>
        <taxon>Eukaryota</taxon>
        <taxon>Fungi</taxon>
        <taxon>Dikarya</taxon>
        <taxon>Basidiomycota</taxon>
        <taxon>Agaricomycotina</taxon>
        <taxon>Agaricomycetes</taxon>
        <taxon>Russulales</taxon>
        <taxon>Russulaceae</taxon>
        <taxon>Lactarius</taxon>
    </lineage>
</organism>
<name>A0AAD4LP71_9AGAM</name>
<dbReference type="PANTHER" id="PTHR38846:SF1">
    <property type="entry name" value="C3H1-TYPE DOMAIN-CONTAINING PROTEIN"/>
    <property type="match status" value="1"/>
</dbReference>
<reference evidence="1" key="1">
    <citation type="submission" date="2022-01" db="EMBL/GenBank/DDBJ databases">
        <title>Comparative genomics reveals a dynamic genome evolution in the ectomycorrhizal milk-cap (Lactarius) mushrooms.</title>
        <authorList>
            <consortium name="DOE Joint Genome Institute"/>
            <person name="Lebreton A."/>
            <person name="Tang N."/>
            <person name="Kuo A."/>
            <person name="LaButti K."/>
            <person name="Drula E."/>
            <person name="Barry K."/>
            <person name="Clum A."/>
            <person name="Lipzen A."/>
            <person name="Mousain D."/>
            <person name="Ng V."/>
            <person name="Wang R."/>
            <person name="Wang X."/>
            <person name="Dai Y."/>
            <person name="Henrissat B."/>
            <person name="Grigoriev I.V."/>
            <person name="Guerin-Laguette A."/>
            <person name="Yu F."/>
            <person name="Martin F.M."/>
        </authorList>
    </citation>
    <scope>NUCLEOTIDE SEQUENCE</scope>
    <source>
        <strain evidence="1">QP</strain>
    </source>
</reference>
<gene>
    <name evidence="1" type="ORF">EDB92DRAFT_1846940</name>
</gene>
<accession>A0AAD4LP71</accession>